<feature type="transmembrane region" description="Helical" evidence="1">
    <location>
        <begin position="9"/>
        <end position="29"/>
    </location>
</feature>
<evidence type="ECO:0000313" key="3">
    <source>
        <dbReference type="Proteomes" id="UP000316855"/>
    </source>
</evidence>
<dbReference type="KEGG" id="gax:Pan161_00460"/>
<evidence type="ECO:0000313" key="2">
    <source>
        <dbReference type="EMBL" id="QDT88430.1"/>
    </source>
</evidence>
<keyword evidence="1" id="KW-1133">Transmembrane helix</keyword>
<evidence type="ECO:0008006" key="4">
    <source>
        <dbReference type="Google" id="ProtNLM"/>
    </source>
</evidence>
<sequence>MSATQKHAWFNIAVIGGTLLLVACLYPFLGWSANGALGLAGLLGLGPVFYRKSASEVVMDERDILIQRRATLLGYTAFWLVFVLVAALLSPLVYGQEGNIPVIVVQLSVFYAMVLFVGVSSLATLIQNARG</sequence>
<name>A0A517V604_9PLAN</name>
<dbReference type="Pfam" id="PF09946">
    <property type="entry name" value="DUF2178"/>
    <property type="match status" value="1"/>
</dbReference>
<proteinExistence type="predicted"/>
<dbReference type="OrthoDB" id="285251at2"/>
<accession>A0A517V604</accession>
<dbReference type="AlphaFoldDB" id="A0A517V604"/>
<protein>
    <recommendedName>
        <fullName evidence="4">DUF2178 domain-containing protein</fullName>
    </recommendedName>
</protein>
<gene>
    <name evidence="2" type="ORF">Pan161_00460</name>
</gene>
<feature type="transmembrane region" description="Helical" evidence="1">
    <location>
        <begin position="100"/>
        <end position="126"/>
    </location>
</feature>
<feature type="transmembrane region" description="Helical" evidence="1">
    <location>
        <begin position="72"/>
        <end position="94"/>
    </location>
</feature>
<reference evidence="2 3" key="1">
    <citation type="submission" date="2019-02" db="EMBL/GenBank/DDBJ databases">
        <title>Deep-cultivation of Planctomycetes and their phenomic and genomic characterization uncovers novel biology.</title>
        <authorList>
            <person name="Wiegand S."/>
            <person name="Jogler M."/>
            <person name="Boedeker C."/>
            <person name="Pinto D."/>
            <person name="Vollmers J."/>
            <person name="Rivas-Marin E."/>
            <person name="Kohn T."/>
            <person name="Peeters S.H."/>
            <person name="Heuer A."/>
            <person name="Rast P."/>
            <person name="Oberbeckmann S."/>
            <person name="Bunk B."/>
            <person name="Jeske O."/>
            <person name="Meyerdierks A."/>
            <person name="Storesund J.E."/>
            <person name="Kallscheuer N."/>
            <person name="Luecker S."/>
            <person name="Lage O.M."/>
            <person name="Pohl T."/>
            <person name="Merkel B.J."/>
            <person name="Hornburger P."/>
            <person name="Mueller R.-W."/>
            <person name="Bruemmer F."/>
            <person name="Labrenz M."/>
            <person name="Spormann A.M."/>
            <person name="Op den Camp H."/>
            <person name="Overmann J."/>
            <person name="Amann R."/>
            <person name="Jetten M.S.M."/>
            <person name="Mascher T."/>
            <person name="Medema M.H."/>
            <person name="Devos D.P."/>
            <person name="Kaster A.-K."/>
            <person name="Ovreas L."/>
            <person name="Rohde M."/>
            <person name="Galperin M.Y."/>
            <person name="Jogler C."/>
        </authorList>
    </citation>
    <scope>NUCLEOTIDE SEQUENCE [LARGE SCALE GENOMIC DNA]</scope>
    <source>
        <strain evidence="2 3">Pan161</strain>
    </source>
</reference>
<evidence type="ECO:0000256" key="1">
    <source>
        <dbReference type="SAM" id="Phobius"/>
    </source>
</evidence>
<keyword evidence="1" id="KW-0472">Membrane</keyword>
<dbReference type="PROSITE" id="PS51257">
    <property type="entry name" value="PROKAR_LIPOPROTEIN"/>
    <property type="match status" value="1"/>
</dbReference>
<organism evidence="2 3">
    <name type="scientific">Gimesia algae</name>
    <dbReference type="NCBI Taxonomy" id="2527971"/>
    <lineage>
        <taxon>Bacteria</taxon>
        <taxon>Pseudomonadati</taxon>
        <taxon>Planctomycetota</taxon>
        <taxon>Planctomycetia</taxon>
        <taxon>Planctomycetales</taxon>
        <taxon>Planctomycetaceae</taxon>
        <taxon>Gimesia</taxon>
    </lineage>
</organism>
<dbReference type="EMBL" id="CP036343">
    <property type="protein sequence ID" value="QDT88430.1"/>
    <property type="molecule type" value="Genomic_DNA"/>
</dbReference>
<feature type="transmembrane region" description="Helical" evidence="1">
    <location>
        <begin position="35"/>
        <end position="51"/>
    </location>
</feature>
<keyword evidence="3" id="KW-1185">Reference proteome</keyword>
<dbReference type="RefSeq" id="WP_145223609.1">
    <property type="nucleotide sequence ID" value="NZ_CP036343.1"/>
</dbReference>
<keyword evidence="1" id="KW-0812">Transmembrane</keyword>
<dbReference type="Proteomes" id="UP000316855">
    <property type="component" value="Chromosome"/>
</dbReference>
<dbReference type="InterPro" id="IPR019235">
    <property type="entry name" value="DUF2178_TM"/>
</dbReference>